<gene>
    <name evidence="1" type="ORF">COLO4_11957</name>
</gene>
<dbReference type="Proteomes" id="UP000187203">
    <property type="component" value="Unassembled WGS sequence"/>
</dbReference>
<evidence type="ECO:0000313" key="2">
    <source>
        <dbReference type="Proteomes" id="UP000187203"/>
    </source>
</evidence>
<organism evidence="1 2">
    <name type="scientific">Corchorus olitorius</name>
    <dbReference type="NCBI Taxonomy" id="93759"/>
    <lineage>
        <taxon>Eukaryota</taxon>
        <taxon>Viridiplantae</taxon>
        <taxon>Streptophyta</taxon>
        <taxon>Embryophyta</taxon>
        <taxon>Tracheophyta</taxon>
        <taxon>Spermatophyta</taxon>
        <taxon>Magnoliopsida</taxon>
        <taxon>eudicotyledons</taxon>
        <taxon>Gunneridae</taxon>
        <taxon>Pentapetalae</taxon>
        <taxon>rosids</taxon>
        <taxon>malvids</taxon>
        <taxon>Malvales</taxon>
        <taxon>Malvaceae</taxon>
        <taxon>Grewioideae</taxon>
        <taxon>Apeibeae</taxon>
        <taxon>Corchorus</taxon>
    </lineage>
</organism>
<protein>
    <submittedName>
        <fullName evidence="1">Uncharacterized protein</fullName>
    </submittedName>
</protein>
<reference evidence="2" key="1">
    <citation type="submission" date="2013-09" db="EMBL/GenBank/DDBJ databases">
        <title>Corchorus olitorius genome sequencing.</title>
        <authorList>
            <person name="Alam M."/>
            <person name="Haque M.S."/>
            <person name="Islam M.S."/>
            <person name="Emdad E.M."/>
            <person name="Islam M.M."/>
            <person name="Ahmed B."/>
            <person name="Halim A."/>
            <person name="Hossen Q.M.M."/>
            <person name="Hossain M.Z."/>
            <person name="Ahmed R."/>
            <person name="Khan M.M."/>
            <person name="Islam R."/>
            <person name="Rashid M.M."/>
            <person name="Khan S.A."/>
            <person name="Rahman M.S."/>
            <person name="Alam M."/>
            <person name="Yahiya A.S."/>
            <person name="Khan M.S."/>
            <person name="Azam M.S."/>
            <person name="Haque T."/>
            <person name="Lashkar M.Z.H."/>
            <person name="Akhand A.I."/>
            <person name="Morshed G."/>
            <person name="Roy S."/>
            <person name="Uddin K.S."/>
            <person name="Rabeya T."/>
            <person name="Hossain A.S."/>
            <person name="Chowdhury A."/>
            <person name="Snigdha A.R."/>
            <person name="Mortoza M.S."/>
            <person name="Matin S.A."/>
            <person name="Hoque S.M.E."/>
            <person name="Islam M.K."/>
            <person name="Roy D.K."/>
            <person name="Haider R."/>
            <person name="Moosa M.M."/>
            <person name="Elias S.M."/>
            <person name="Hasan A.M."/>
            <person name="Jahan S."/>
            <person name="Shafiuddin M."/>
            <person name="Mahmood N."/>
            <person name="Shommy N.S."/>
        </authorList>
    </citation>
    <scope>NUCLEOTIDE SEQUENCE [LARGE SCALE GENOMIC DNA]</scope>
    <source>
        <strain evidence="2">cv. O-4</strain>
    </source>
</reference>
<comment type="caution">
    <text evidence="1">The sequence shown here is derived from an EMBL/GenBank/DDBJ whole genome shotgun (WGS) entry which is preliminary data.</text>
</comment>
<accession>A0A1R3K2P5</accession>
<proteinExistence type="predicted"/>
<sequence length="31" mass="3342">MTSVVAAFTMSRSRGKLPTVASNQISKLKMT</sequence>
<dbReference type="AlphaFoldDB" id="A0A1R3K2P5"/>
<keyword evidence="2" id="KW-1185">Reference proteome</keyword>
<dbReference type="EMBL" id="AWUE01014781">
    <property type="protein sequence ID" value="OMP01347.1"/>
    <property type="molecule type" value="Genomic_DNA"/>
</dbReference>
<name>A0A1R3K2P5_9ROSI</name>
<evidence type="ECO:0000313" key="1">
    <source>
        <dbReference type="EMBL" id="OMP01347.1"/>
    </source>
</evidence>